<evidence type="ECO:0000256" key="1">
    <source>
        <dbReference type="SAM" id="Coils"/>
    </source>
</evidence>
<sequence length="326" mass="37562">MEKVRRPIFFIEYEKKDITAYISPFTLSVTYTDYVHGKSDEIELKLEDREHLWKSSWYPQKGDLISLKIGYEGEPLLPCGSFEIDEIELSAPPDVVSLKGLSTNIKKALRQDNTKAYENKTLKQIVEEIAKKHGFELVGEIKEIKLKRITQKQERDLSFLKRLAEDYGYIFKVADGKLVFYEIGKLESENTVFVIDRKNMISFSFRDKTYECYKGCEVSYHEPKAKKLITHTEKADGFVKGDILKINERCENKEQAVAKAKAHLKNKNKLQTEGTITLIGNQKLCAGLNIEVTGLHVLDGKYHIETAKHTIDRSSGYRTELEVRRV</sequence>
<dbReference type="PANTHER" id="PTHR35862">
    <property type="entry name" value="FELS-2 PROPHAGE PROTEIN"/>
    <property type="match status" value="1"/>
</dbReference>
<dbReference type="SUPFAM" id="SSF69279">
    <property type="entry name" value="Phage tail proteins"/>
    <property type="match status" value="1"/>
</dbReference>
<dbReference type="PANTHER" id="PTHR35862:SF1">
    <property type="entry name" value="FELS-2 PROPHAGE PROTEIN"/>
    <property type="match status" value="1"/>
</dbReference>
<dbReference type="InterPro" id="IPR052726">
    <property type="entry name" value="Phage_Baseplate_Hub"/>
</dbReference>
<dbReference type="EMBL" id="DTHO01000028">
    <property type="protein sequence ID" value="HGG99437.1"/>
    <property type="molecule type" value="Genomic_DNA"/>
</dbReference>
<name>A0A7C4AJ98_9BACT</name>
<accession>A0A7C4AJ98</accession>
<dbReference type="AlphaFoldDB" id="A0A7C4AJ98"/>
<feature type="coiled-coil region" evidence="1">
    <location>
        <begin position="243"/>
        <end position="273"/>
    </location>
</feature>
<reference evidence="3" key="1">
    <citation type="journal article" date="2020" name="mSystems">
        <title>Genome- and Community-Level Interaction Insights into Carbon Utilization and Element Cycling Functions of Hydrothermarchaeota in Hydrothermal Sediment.</title>
        <authorList>
            <person name="Zhou Z."/>
            <person name="Liu Y."/>
            <person name="Xu W."/>
            <person name="Pan J."/>
            <person name="Luo Z.H."/>
            <person name="Li M."/>
        </authorList>
    </citation>
    <scope>NUCLEOTIDE SEQUENCE [LARGE SCALE GENOMIC DNA]</scope>
    <source>
        <strain evidence="3">SpSt-788</strain>
    </source>
</reference>
<protein>
    <recommendedName>
        <fullName evidence="2">YqbQ/XkdQ domain-containing protein</fullName>
    </recommendedName>
</protein>
<keyword evidence="1" id="KW-0175">Coiled coil</keyword>
<evidence type="ECO:0000259" key="2">
    <source>
        <dbReference type="Pfam" id="PF24032"/>
    </source>
</evidence>
<proteinExistence type="predicted"/>
<organism evidence="3">
    <name type="scientific">Thermodesulfovibrio aggregans</name>
    <dbReference type="NCBI Taxonomy" id="86166"/>
    <lineage>
        <taxon>Bacteria</taxon>
        <taxon>Pseudomonadati</taxon>
        <taxon>Nitrospirota</taxon>
        <taxon>Thermodesulfovibrionia</taxon>
        <taxon>Thermodesulfovibrionales</taxon>
        <taxon>Thermodesulfovibrionaceae</taxon>
        <taxon>Thermodesulfovibrio</taxon>
    </lineage>
</organism>
<comment type="caution">
    <text evidence="3">The sequence shown here is derived from an EMBL/GenBank/DDBJ whole genome shotgun (WGS) entry which is preliminary data.</text>
</comment>
<dbReference type="Gene3D" id="3.55.50.10">
    <property type="entry name" value="Baseplate protein-like domains"/>
    <property type="match status" value="1"/>
</dbReference>
<evidence type="ECO:0000313" key="3">
    <source>
        <dbReference type="EMBL" id="HGG99437.1"/>
    </source>
</evidence>
<feature type="domain" description="YqbQ/XkdQ" evidence="2">
    <location>
        <begin position="110"/>
        <end position="314"/>
    </location>
</feature>
<dbReference type="Pfam" id="PF24032">
    <property type="entry name" value="YQBQ"/>
    <property type="match status" value="1"/>
</dbReference>
<gene>
    <name evidence="3" type="ORF">ENV75_03165</name>
</gene>
<dbReference type="InterPro" id="IPR056937">
    <property type="entry name" value="YqbQ/XkdQ"/>
</dbReference>